<feature type="compositionally biased region" description="Pro residues" evidence="1">
    <location>
        <begin position="80"/>
        <end position="90"/>
    </location>
</feature>
<feature type="compositionally biased region" description="Basic and acidic residues" evidence="1">
    <location>
        <begin position="555"/>
        <end position="588"/>
    </location>
</feature>
<feature type="region of interest" description="Disordered" evidence="1">
    <location>
        <begin position="643"/>
        <end position="671"/>
    </location>
</feature>
<proteinExistence type="predicted"/>
<feature type="domain" description="Retrotransposon gag" evidence="2">
    <location>
        <begin position="408"/>
        <end position="500"/>
    </location>
</feature>
<evidence type="ECO:0000313" key="3">
    <source>
        <dbReference type="EMBL" id="CAL8075921.1"/>
    </source>
</evidence>
<keyword evidence="4" id="KW-1185">Reference proteome</keyword>
<sequence>MSSINRTTRSRAKRSVNFQHFQLPMRGREVAEAVVTRTTRIGSTLEMDSANRNPGGLLSSALMSDAELATQYPGLFIRRPVPPSTPPGPSEPGNHGATGDDFNMHNVSQRLNATIREREIGDEDGIELDDSVSSEEAGEVERNNGENVDSRNQENEDRASNQGESEAPAVPTVRTVEEINEEMKNMRIAMLALSRENEVFSRANRILIGQNKDLESMVDNRDMHTQRRQSAQRTDPEDINPSIEARHFTNRFLVDRHAQVDGMRNALAQATGQHAPALDNAFSENRRRTQNRNNALYTSFAPRVNSCPNTPITTNAGNPLSSNEGYSHLQSHDRAGYDTAYQPHGRRPMAYGGYRANPNKEIRSLIKNIEPPSFTGKVDSKSAYDFLLELEKYQSITGCSNNSLLRGIIPYALKDRAYTWYETEDLIEKFKGWSDFVLRFRRKFQSYDYYEALKKEIDQRSQGKNEPLADYISIIISFYRRLDRVVQSEEIIRKVAWGLHPSYMTFYRDIATSDDLRSLIQNAQIVDDIIERRKNYKPPPTENLIEPGLGYTQDLHTENQFDNRSRRDTYYNRREQSSLRRERSDSRDSNSNQPTGNKVSFAIPPKGTSDSHPYDKDKRMFDSGRIRSDSKDRVFDRDFKPIFKRNSSEDRSTRGDRSRSQSPSNDRTRAQFPQGCFECRDFIGAEDIGIFIGKGGYTIGTQPLRLTPFAQSEVSQAKSTTIAQVENEFSFDNKEVNEERLESFVCELEEDDSNESVPARVLFNWAREFEDLEEKEPELEENLEILLPGKFDSIMIPSEMPEHQKQKLRDVILPFEPMFSSIPGLCTLYTHRIDTDLKMFHLNASFDPKYLRKFYGIEVPDYSTQTKSARKVEDKKEKRATYSDLGTHLTEEEWEESHRRVETKETLGIRPKTDCSKVFHSSTETGDIKVTMLWKGFHSTLHKYTPLNIQITGIRKMGPNGRFDDDNVVGFSRRHFQITRDKDTLKSLFHPKHELVASRATKVTAGLVWNHRIWAVEPERGRFWANVEKRDPVLPPYFEVPKPPNAPYYRMKRADLAERGKLARQKLDAERQQKRQWAADRIAADKERLAKRKGVEKPCTITRQSPMQVLIESMGSTGSKCSSASSASTVLCTNFGAFDVDQTD</sequence>
<gene>
    <name evidence="3" type="ORF">ODALV1_LOCUS3316</name>
</gene>
<comment type="caution">
    <text evidence="3">The sequence shown here is derived from an EMBL/GenBank/DDBJ whole genome shotgun (WGS) entry which is preliminary data.</text>
</comment>
<accession>A0ABP1PUH1</accession>
<dbReference type="Proteomes" id="UP001642540">
    <property type="component" value="Unassembled WGS sequence"/>
</dbReference>
<feature type="region of interest" description="Disordered" evidence="1">
    <location>
        <begin position="117"/>
        <end position="170"/>
    </location>
</feature>
<dbReference type="PANTHER" id="PTHR33194">
    <property type="entry name" value="ZINC KNUCKLE DOMAINCONTAINING PROTEIN"/>
    <property type="match status" value="1"/>
</dbReference>
<feature type="region of interest" description="Disordered" evidence="1">
    <location>
        <begin position="76"/>
        <end position="104"/>
    </location>
</feature>
<evidence type="ECO:0000313" key="4">
    <source>
        <dbReference type="Proteomes" id="UP001642540"/>
    </source>
</evidence>
<dbReference type="PANTHER" id="PTHR33194:SF4">
    <property type="entry name" value="CCHC-TYPE DOMAIN-CONTAINING PROTEIN"/>
    <property type="match status" value="1"/>
</dbReference>
<reference evidence="3 4" key="1">
    <citation type="submission" date="2024-08" db="EMBL/GenBank/DDBJ databases">
        <authorList>
            <person name="Cucini C."/>
            <person name="Frati F."/>
        </authorList>
    </citation>
    <scope>NUCLEOTIDE SEQUENCE [LARGE SCALE GENOMIC DNA]</scope>
</reference>
<name>A0ABP1PUH1_9HEXA</name>
<feature type="compositionally biased region" description="Acidic residues" evidence="1">
    <location>
        <begin position="120"/>
        <end position="138"/>
    </location>
</feature>
<dbReference type="EMBL" id="CAXLJM020000009">
    <property type="protein sequence ID" value="CAL8075921.1"/>
    <property type="molecule type" value="Genomic_DNA"/>
</dbReference>
<organism evidence="3 4">
    <name type="scientific">Orchesella dallaii</name>
    <dbReference type="NCBI Taxonomy" id="48710"/>
    <lineage>
        <taxon>Eukaryota</taxon>
        <taxon>Metazoa</taxon>
        <taxon>Ecdysozoa</taxon>
        <taxon>Arthropoda</taxon>
        <taxon>Hexapoda</taxon>
        <taxon>Collembola</taxon>
        <taxon>Entomobryomorpha</taxon>
        <taxon>Entomobryoidea</taxon>
        <taxon>Orchesellidae</taxon>
        <taxon>Orchesellinae</taxon>
        <taxon>Orchesella</taxon>
    </lineage>
</organism>
<protein>
    <recommendedName>
        <fullName evidence="2">Retrotransposon gag domain-containing protein</fullName>
    </recommendedName>
</protein>
<feature type="compositionally biased region" description="Basic and acidic residues" evidence="1">
    <location>
        <begin position="139"/>
        <end position="159"/>
    </location>
</feature>
<dbReference type="Pfam" id="PF03732">
    <property type="entry name" value="Retrotrans_gag"/>
    <property type="match status" value="1"/>
</dbReference>
<feature type="compositionally biased region" description="Basic and acidic residues" evidence="1">
    <location>
        <begin position="612"/>
        <end position="625"/>
    </location>
</feature>
<evidence type="ECO:0000256" key="1">
    <source>
        <dbReference type="SAM" id="MobiDB-lite"/>
    </source>
</evidence>
<dbReference type="InterPro" id="IPR005162">
    <property type="entry name" value="Retrotrans_gag_dom"/>
</dbReference>
<evidence type="ECO:0000259" key="2">
    <source>
        <dbReference type="Pfam" id="PF03732"/>
    </source>
</evidence>
<feature type="compositionally biased region" description="Basic and acidic residues" evidence="1">
    <location>
        <begin position="643"/>
        <end position="659"/>
    </location>
</feature>
<feature type="region of interest" description="Disordered" evidence="1">
    <location>
        <begin position="531"/>
        <end position="625"/>
    </location>
</feature>